<dbReference type="PANTHER" id="PTHR48229:SF1">
    <property type="entry name" value="ALPHA METHYLACYL-COA RACEMASE-RELATED"/>
    <property type="match status" value="1"/>
</dbReference>
<evidence type="ECO:0000256" key="1">
    <source>
        <dbReference type="ARBA" id="ARBA00008383"/>
    </source>
</evidence>
<dbReference type="InterPro" id="IPR003673">
    <property type="entry name" value="CoA-Trfase_fam_III"/>
</dbReference>
<sequence>MARLRELISDVDVFIQGYRYGSLERRGLGLSTMLKLAAKRSKGIVYVDESCYGPDGPFAERSGWQRIGDAASGTSYVIGRSLGPEPGHSVLPPLPVSDMTAGVVGALGAMVAIRDRALKGGSFHVVTSLVAADTISLEREIRLYPPSVVAETVKRSGFVPSTPGQSVSEIMIQVIDGWKKDLPTLVNESSELLTEYEGPWGKQKILTSVARLDDDDATPRWTSPSVPNCHHSRDIKWL</sequence>
<name>A0A0U5C2P1_ASPCI</name>
<dbReference type="Proteomes" id="UP000054771">
    <property type="component" value="Unassembled WGS sequence"/>
</dbReference>
<dbReference type="GO" id="GO:0003824">
    <property type="term" value="F:catalytic activity"/>
    <property type="evidence" value="ECO:0007669"/>
    <property type="project" value="InterPro"/>
</dbReference>
<keyword evidence="3" id="KW-1185">Reference proteome</keyword>
<evidence type="ECO:0000313" key="2">
    <source>
        <dbReference type="EMBL" id="CEL01770.1"/>
    </source>
</evidence>
<dbReference type="InterPro" id="IPR023606">
    <property type="entry name" value="CoA-Trfase_III_dom_1_sf"/>
</dbReference>
<organism evidence="2 3">
    <name type="scientific">Aspergillus calidoustus</name>
    <dbReference type="NCBI Taxonomy" id="454130"/>
    <lineage>
        <taxon>Eukaryota</taxon>
        <taxon>Fungi</taxon>
        <taxon>Dikarya</taxon>
        <taxon>Ascomycota</taxon>
        <taxon>Pezizomycotina</taxon>
        <taxon>Eurotiomycetes</taxon>
        <taxon>Eurotiomycetidae</taxon>
        <taxon>Eurotiales</taxon>
        <taxon>Aspergillaceae</taxon>
        <taxon>Aspergillus</taxon>
        <taxon>Aspergillus subgen. Nidulantes</taxon>
    </lineage>
</organism>
<reference evidence="3" key="1">
    <citation type="journal article" date="2016" name="Genome Announc.">
        <title>Draft genome sequences of fungus Aspergillus calidoustus.</title>
        <authorList>
            <person name="Horn F."/>
            <person name="Linde J."/>
            <person name="Mattern D.J."/>
            <person name="Walther G."/>
            <person name="Guthke R."/>
            <person name="Scherlach K."/>
            <person name="Martin K."/>
            <person name="Brakhage A.A."/>
            <person name="Petzke L."/>
            <person name="Valiante V."/>
        </authorList>
    </citation>
    <scope>NUCLEOTIDE SEQUENCE [LARGE SCALE GENOMIC DNA]</scope>
    <source>
        <strain evidence="3">SF006504</strain>
    </source>
</reference>
<comment type="similarity">
    <text evidence="1">Belongs to the CoA-transferase III family.</text>
</comment>
<dbReference type="Gene3D" id="3.40.50.10540">
    <property type="entry name" value="Crotonobetainyl-coa:carnitine coa-transferase, domain 1"/>
    <property type="match status" value="1"/>
</dbReference>
<dbReference type="PANTHER" id="PTHR48229">
    <property type="entry name" value="CAIB/BAIF FAMILY ENZYME (AFU_ORTHOLOGUE AFUA_1G05360)-RELATED"/>
    <property type="match status" value="1"/>
</dbReference>
<dbReference type="OMA" id="DRNINWH"/>
<dbReference type="InterPro" id="IPR052985">
    <property type="entry name" value="CoA-trans_III_biosynth/detox"/>
</dbReference>
<dbReference type="Pfam" id="PF02515">
    <property type="entry name" value="CoA_transf_3"/>
    <property type="match status" value="1"/>
</dbReference>
<proteinExistence type="inferred from homology"/>
<dbReference type="STRING" id="454130.A0A0U5C2P1"/>
<dbReference type="SUPFAM" id="SSF89796">
    <property type="entry name" value="CoA-transferase family III (CaiB/BaiF)"/>
    <property type="match status" value="1"/>
</dbReference>
<dbReference type="EMBL" id="CDMC01000001">
    <property type="protein sequence ID" value="CEL01770.1"/>
    <property type="molecule type" value="Genomic_DNA"/>
</dbReference>
<evidence type="ECO:0008006" key="4">
    <source>
        <dbReference type="Google" id="ProtNLM"/>
    </source>
</evidence>
<dbReference type="AlphaFoldDB" id="A0A0U5C2P1"/>
<protein>
    <recommendedName>
        <fullName evidence="4">Alpha methylacyl-CoA racemase</fullName>
    </recommendedName>
</protein>
<dbReference type="OrthoDB" id="2308815at2759"/>
<accession>A0A0U5C2P1</accession>
<gene>
    <name evidence="2" type="ORF">ASPCAL01348</name>
</gene>
<evidence type="ECO:0000313" key="3">
    <source>
        <dbReference type="Proteomes" id="UP000054771"/>
    </source>
</evidence>